<sequence>MHGTKSLVLPLSLFSILLFFFFSLTFFHSFSDLSLPPDDKKSLRRPPSRAWHSQDAQRRSQAKVDHSPLARSRSSSPSTRWRLLASFSASF</sequence>
<evidence type="ECO:0000256" key="2">
    <source>
        <dbReference type="SAM" id="Phobius"/>
    </source>
</evidence>
<dbReference type="AlphaFoldDB" id="A0A9P4G7Q3"/>
<proteinExistence type="predicted"/>
<evidence type="ECO:0000313" key="3">
    <source>
        <dbReference type="EMBL" id="KAF1840588.1"/>
    </source>
</evidence>
<evidence type="ECO:0000313" key="4">
    <source>
        <dbReference type="Proteomes" id="UP000800039"/>
    </source>
</evidence>
<accession>A0A9P4G7Q3</accession>
<reference evidence="3" key="1">
    <citation type="submission" date="2020-01" db="EMBL/GenBank/DDBJ databases">
        <authorList>
            <consortium name="DOE Joint Genome Institute"/>
            <person name="Haridas S."/>
            <person name="Albert R."/>
            <person name="Binder M."/>
            <person name="Bloem J."/>
            <person name="Labutti K."/>
            <person name="Salamov A."/>
            <person name="Andreopoulos B."/>
            <person name="Baker S.E."/>
            <person name="Barry K."/>
            <person name="Bills G."/>
            <person name="Bluhm B.H."/>
            <person name="Cannon C."/>
            <person name="Castanera R."/>
            <person name="Culley D.E."/>
            <person name="Daum C."/>
            <person name="Ezra D."/>
            <person name="Gonzalez J.B."/>
            <person name="Henrissat B."/>
            <person name="Kuo A."/>
            <person name="Liang C."/>
            <person name="Lipzen A."/>
            <person name="Lutzoni F."/>
            <person name="Magnuson J."/>
            <person name="Mondo S."/>
            <person name="Nolan M."/>
            <person name="Ohm R."/>
            <person name="Pangilinan J."/>
            <person name="Park H.-J."/>
            <person name="Ramirez L."/>
            <person name="Alfaro M."/>
            <person name="Sun H."/>
            <person name="Tritt A."/>
            <person name="Yoshinaga Y."/>
            <person name="Zwiers L.-H."/>
            <person name="Turgeon B.G."/>
            <person name="Goodwin S.B."/>
            <person name="Spatafora J.W."/>
            <person name="Crous P.W."/>
            <person name="Grigoriev I.V."/>
        </authorList>
    </citation>
    <scope>NUCLEOTIDE SEQUENCE</scope>
    <source>
        <strain evidence="3">CBS 394.84</strain>
    </source>
</reference>
<dbReference type="RefSeq" id="XP_040783151.1">
    <property type="nucleotide sequence ID" value="XM_040934422.1"/>
</dbReference>
<name>A0A9P4G7Q3_9PLEO</name>
<feature type="region of interest" description="Disordered" evidence="1">
    <location>
        <begin position="31"/>
        <end position="79"/>
    </location>
</feature>
<feature type="compositionally biased region" description="Basic and acidic residues" evidence="1">
    <location>
        <begin position="55"/>
        <end position="68"/>
    </location>
</feature>
<keyword evidence="2" id="KW-1133">Transmembrane helix</keyword>
<keyword evidence="2" id="KW-0472">Membrane</keyword>
<organism evidence="3 4">
    <name type="scientific">Cucurbitaria berberidis CBS 394.84</name>
    <dbReference type="NCBI Taxonomy" id="1168544"/>
    <lineage>
        <taxon>Eukaryota</taxon>
        <taxon>Fungi</taxon>
        <taxon>Dikarya</taxon>
        <taxon>Ascomycota</taxon>
        <taxon>Pezizomycotina</taxon>
        <taxon>Dothideomycetes</taxon>
        <taxon>Pleosporomycetidae</taxon>
        <taxon>Pleosporales</taxon>
        <taxon>Pleosporineae</taxon>
        <taxon>Cucurbitariaceae</taxon>
        <taxon>Cucurbitaria</taxon>
    </lineage>
</organism>
<protein>
    <submittedName>
        <fullName evidence="3">Uncharacterized protein</fullName>
    </submittedName>
</protein>
<feature type="transmembrane region" description="Helical" evidence="2">
    <location>
        <begin position="7"/>
        <end position="27"/>
    </location>
</feature>
<comment type="caution">
    <text evidence="3">The sequence shown here is derived from an EMBL/GenBank/DDBJ whole genome shotgun (WGS) entry which is preliminary data.</text>
</comment>
<dbReference type="Proteomes" id="UP000800039">
    <property type="component" value="Unassembled WGS sequence"/>
</dbReference>
<keyword evidence="4" id="KW-1185">Reference proteome</keyword>
<dbReference type="EMBL" id="ML976620">
    <property type="protein sequence ID" value="KAF1840588.1"/>
    <property type="molecule type" value="Genomic_DNA"/>
</dbReference>
<keyword evidence="2" id="KW-0812">Transmembrane</keyword>
<dbReference type="GeneID" id="63851673"/>
<feature type="compositionally biased region" description="Low complexity" evidence="1">
    <location>
        <begin position="69"/>
        <end position="79"/>
    </location>
</feature>
<evidence type="ECO:0000256" key="1">
    <source>
        <dbReference type="SAM" id="MobiDB-lite"/>
    </source>
</evidence>
<gene>
    <name evidence="3" type="ORF">K460DRAFT_371794</name>
</gene>